<dbReference type="EMBL" id="SMKU01000003">
    <property type="protein sequence ID" value="TDD97158.1"/>
    <property type="molecule type" value="Genomic_DNA"/>
</dbReference>
<evidence type="ECO:0000256" key="1">
    <source>
        <dbReference type="SAM" id="MobiDB-lite"/>
    </source>
</evidence>
<reference evidence="2 3" key="1">
    <citation type="submission" date="2019-03" db="EMBL/GenBank/DDBJ databases">
        <title>Draft genome sequences of novel Actinobacteria.</title>
        <authorList>
            <person name="Sahin N."/>
            <person name="Ay H."/>
            <person name="Saygin H."/>
        </authorList>
    </citation>
    <scope>NUCLEOTIDE SEQUENCE [LARGE SCALE GENOMIC DNA]</scope>
    <source>
        <strain evidence="2 3">H3C3</strain>
    </source>
</reference>
<gene>
    <name evidence="2" type="ORF">E1298_01605</name>
</gene>
<proteinExistence type="predicted"/>
<evidence type="ECO:0000313" key="2">
    <source>
        <dbReference type="EMBL" id="TDD97158.1"/>
    </source>
</evidence>
<dbReference type="Proteomes" id="UP000294513">
    <property type="component" value="Unassembled WGS sequence"/>
</dbReference>
<keyword evidence="3" id="KW-1185">Reference proteome</keyword>
<feature type="region of interest" description="Disordered" evidence="1">
    <location>
        <begin position="52"/>
        <end position="79"/>
    </location>
</feature>
<accession>A0A4R5CB39</accession>
<organism evidence="2 3">
    <name type="scientific">Actinomadura rubrisoli</name>
    <dbReference type="NCBI Taxonomy" id="2530368"/>
    <lineage>
        <taxon>Bacteria</taxon>
        <taxon>Bacillati</taxon>
        <taxon>Actinomycetota</taxon>
        <taxon>Actinomycetes</taxon>
        <taxon>Streptosporangiales</taxon>
        <taxon>Thermomonosporaceae</taxon>
        <taxon>Actinomadura</taxon>
    </lineage>
</organism>
<comment type="caution">
    <text evidence="2">The sequence shown here is derived from an EMBL/GenBank/DDBJ whole genome shotgun (WGS) entry which is preliminary data.</text>
</comment>
<dbReference type="AlphaFoldDB" id="A0A4R5CB39"/>
<sequence length="79" mass="9307">MDKEEAIRRSRASLERRNLERLARLEGEPRYHRIMSEAVKLNPHKLDELEESRRAADYSTEPGLKTSEVVQGWEDHNYG</sequence>
<name>A0A4R5CB39_9ACTN</name>
<protein>
    <submittedName>
        <fullName evidence="2">Uncharacterized protein</fullName>
    </submittedName>
</protein>
<dbReference type="RefSeq" id="WP_131888918.1">
    <property type="nucleotide sequence ID" value="NZ_SMKU01000003.1"/>
</dbReference>
<evidence type="ECO:0000313" key="3">
    <source>
        <dbReference type="Proteomes" id="UP000294513"/>
    </source>
</evidence>